<dbReference type="AlphaFoldDB" id="A0A225V8C0"/>
<gene>
    <name evidence="4" type="ORF">PHMEG_00027457</name>
</gene>
<feature type="region of interest" description="Disordered" evidence="2">
    <location>
        <begin position="1013"/>
        <end position="1032"/>
    </location>
</feature>
<feature type="region of interest" description="Disordered" evidence="2">
    <location>
        <begin position="693"/>
        <end position="766"/>
    </location>
</feature>
<dbReference type="GO" id="GO:0003676">
    <property type="term" value="F:nucleic acid binding"/>
    <property type="evidence" value="ECO:0007669"/>
    <property type="project" value="InterPro"/>
</dbReference>
<evidence type="ECO:0000256" key="2">
    <source>
        <dbReference type="SAM" id="MobiDB-lite"/>
    </source>
</evidence>
<feature type="compositionally biased region" description="Low complexity" evidence="2">
    <location>
        <begin position="348"/>
        <end position="361"/>
    </location>
</feature>
<feature type="region of interest" description="Disordered" evidence="2">
    <location>
        <begin position="955"/>
        <end position="984"/>
    </location>
</feature>
<evidence type="ECO:0000313" key="4">
    <source>
        <dbReference type="EMBL" id="OWZ01209.1"/>
    </source>
</evidence>
<dbReference type="STRING" id="4795.A0A225V8C0"/>
<dbReference type="OrthoDB" id="8026949at2759"/>
<evidence type="ECO:0000259" key="3">
    <source>
        <dbReference type="SMART" id="SM00343"/>
    </source>
</evidence>
<keyword evidence="1" id="KW-0175">Coiled coil</keyword>
<feature type="compositionally biased region" description="Acidic residues" evidence="2">
    <location>
        <begin position="751"/>
        <end position="766"/>
    </location>
</feature>
<evidence type="ECO:0000256" key="1">
    <source>
        <dbReference type="SAM" id="Coils"/>
    </source>
</evidence>
<dbReference type="InterPro" id="IPR001878">
    <property type="entry name" value="Znf_CCHC"/>
</dbReference>
<feature type="coiled-coil region" evidence="1">
    <location>
        <begin position="575"/>
        <end position="605"/>
    </location>
</feature>
<dbReference type="SUPFAM" id="SSF57756">
    <property type="entry name" value="Retrovirus zinc finger-like domains"/>
    <property type="match status" value="1"/>
</dbReference>
<feature type="region of interest" description="Disordered" evidence="2">
    <location>
        <begin position="65"/>
        <end position="84"/>
    </location>
</feature>
<dbReference type="EMBL" id="NBNE01007018">
    <property type="protein sequence ID" value="OWZ01209.1"/>
    <property type="molecule type" value="Genomic_DNA"/>
</dbReference>
<feature type="compositionally biased region" description="Basic and acidic residues" evidence="2">
    <location>
        <begin position="967"/>
        <end position="977"/>
    </location>
</feature>
<evidence type="ECO:0000313" key="5">
    <source>
        <dbReference type="Proteomes" id="UP000198211"/>
    </source>
</evidence>
<dbReference type="GO" id="GO:0008270">
    <property type="term" value="F:zinc ion binding"/>
    <property type="evidence" value="ECO:0007669"/>
    <property type="project" value="InterPro"/>
</dbReference>
<feature type="region of interest" description="Disordered" evidence="2">
    <location>
        <begin position="1"/>
        <end position="34"/>
    </location>
</feature>
<feature type="region of interest" description="Disordered" evidence="2">
    <location>
        <begin position="1051"/>
        <end position="1081"/>
    </location>
</feature>
<comment type="caution">
    <text evidence="4">The sequence shown here is derived from an EMBL/GenBank/DDBJ whole genome shotgun (WGS) entry which is preliminary data.</text>
</comment>
<proteinExistence type="predicted"/>
<feature type="domain" description="CCHC-type" evidence="3">
    <location>
        <begin position="1087"/>
        <end position="1103"/>
    </location>
</feature>
<feature type="compositionally biased region" description="Low complexity" evidence="2">
    <location>
        <begin position="323"/>
        <end position="333"/>
    </location>
</feature>
<dbReference type="InterPro" id="IPR036875">
    <property type="entry name" value="Znf_CCHC_sf"/>
</dbReference>
<feature type="region of interest" description="Disordered" evidence="2">
    <location>
        <begin position="323"/>
        <end position="361"/>
    </location>
</feature>
<feature type="domain" description="CCHC-type" evidence="3">
    <location>
        <begin position="1106"/>
        <end position="1122"/>
    </location>
</feature>
<organism evidence="4 5">
    <name type="scientific">Phytophthora megakarya</name>
    <dbReference type="NCBI Taxonomy" id="4795"/>
    <lineage>
        <taxon>Eukaryota</taxon>
        <taxon>Sar</taxon>
        <taxon>Stramenopiles</taxon>
        <taxon>Oomycota</taxon>
        <taxon>Peronosporomycetes</taxon>
        <taxon>Peronosporales</taxon>
        <taxon>Peronosporaceae</taxon>
        <taxon>Phytophthora</taxon>
    </lineage>
</organism>
<accession>A0A225V8C0</accession>
<protein>
    <recommendedName>
        <fullName evidence="3">CCHC-type domain-containing protein</fullName>
    </recommendedName>
</protein>
<feature type="compositionally biased region" description="Low complexity" evidence="2">
    <location>
        <begin position="694"/>
        <end position="711"/>
    </location>
</feature>
<sequence length="1178" mass="130383">MDEGISIVDAPAQASVGGAVKVEPPTEDQVSNTPQPVIDVESLDETVTIKEEGPLSRVQEEVALEEKAAPPAPTTPSSTPVSAIHDEPSRMSVVLVVSSPTSSVGSGSQETQMNEAQAKAYVAGQVQRWEREARERVLPPRARYTWPNAGRDFEPWWTAMIATSRPLEGRTTSAALDEAWISELQLVRSELPTAQDVTPIVIPPSLLSPRDCVALIQTLLVEAGFSFRNVIPEWFRSRSSQIAPSVVRIAVEGAQHLLATELIEWRQVAYGVTFQVVDVQDGPFVVQDYHAEDADGDLLMTDHEAGPLGREFVLRLGMSGLRGLRSPRGSPSSEPDPKRPQHVPPRPVSLSTPSLSSLPSYHSSVSNQSVVTLNETMSSIQNVLSRAGSDLVPSLFGTSGGYIESTRSVTSGSKRLKTNHRLRPCGNLGNPQLVTCRSGVCPHGGDRPGWSCPGEHSDGQTILPPPPVMAELDDVVMSESGEVSIQSERRSRHSRAHGDLTAGKIISFTTQRCQESSVIQEDVEPSDALRAFQSIESSYHVWGVPSRTEYDAPDSGSFGPHPDESERARWVDDVQKSTNMQIAILQQQMREMKAERDREREAVKNIQKFQACQLRDLRPTSAQVQHATVTPVPDAVSQIKTESGTANFQQDTEGQDAGDVAVKKEKSADKEAAAARADALLAAQLQATIQSVNAAKQRTKSTATASTAVKTEAGTRTTKAPAPKSSDDAKAKTKKATSKARSSWRIPDSDPSSEDDDSDSNSDDWDSSFCEPLSDMVVPKATQGGTTTMTIRPFVTASSLDDFDEKASLSERTRWWERFQTLAFQGGWSDKMKVYELRLKLSSSARNWRSHVRRDWTRFSKEFKAKYCNSKMSDSKKYYTMKQRKAETPLDFLYRLNAAADRADIRYKKSERRREQHVKRFAHRLADSQLKSILKSQVFKSMDDLEYVLKQQEDDWDDDRQGSSSTKARDFRADNLRQGRLRTKYPGQAYVTQSGDESDSDERHVMFEDETPEIPSAQESVESHEAPPENQGLGMTMEELTQHVLKVMENSGWNKPGHMAHQGKARQNNGYPGSPSPRYDNPDRDMRCDNCNGIGHRAENCWADLVCENCHRTGHPTQLCKTLPCKKCGKFHDGRCEDWEMLESIARLARQIVKGLPTPMLDPLLAVKADPGDGLLNH</sequence>
<name>A0A225V8C0_9STRA</name>
<dbReference type="SMART" id="SM00343">
    <property type="entry name" value="ZnF_C2HC"/>
    <property type="match status" value="2"/>
</dbReference>
<keyword evidence="5" id="KW-1185">Reference proteome</keyword>
<dbReference type="Proteomes" id="UP000198211">
    <property type="component" value="Unassembled WGS sequence"/>
</dbReference>
<reference evidence="5" key="1">
    <citation type="submission" date="2017-03" db="EMBL/GenBank/DDBJ databases">
        <title>Phytopthora megakarya and P. palmivora, two closely related causual agents of cacao black pod achieved similar genome size and gene model numbers by different mechanisms.</title>
        <authorList>
            <person name="Ali S."/>
            <person name="Shao J."/>
            <person name="Larry D.J."/>
            <person name="Kronmiller B."/>
            <person name="Shen D."/>
            <person name="Strem M.D."/>
            <person name="Melnick R.L."/>
            <person name="Guiltinan M.J."/>
            <person name="Tyler B.M."/>
            <person name="Meinhardt L.W."/>
            <person name="Bailey B.A."/>
        </authorList>
    </citation>
    <scope>NUCLEOTIDE SEQUENCE [LARGE SCALE GENOMIC DNA]</scope>
    <source>
        <strain evidence="5">zdho120</strain>
    </source>
</reference>